<dbReference type="Proteomes" id="UP000823914">
    <property type="component" value="Unassembled WGS sequence"/>
</dbReference>
<dbReference type="EMBL" id="JAHLFV010000114">
    <property type="protein sequence ID" value="MBU3849858.1"/>
    <property type="molecule type" value="Genomic_DNA"/>
</dbReference>
<dbReference type="GO" id="GO:0006355">
    <property type="term" value="P:regulation of DNA-templated transcription"/>
    <property type="evidence" value="ECO:0007669"/>
    <property type="project" value="InterPro"/>
</dbReference>
<organism evidence="1 2">
    <name type="scientific">Candidatus Treponema excrementipullorum</name>
    <dbReference type="NCBI Taxonomy" id="2838768"/>
    <lineage>
        <taxon>Bacteria</taxon>
        <taxon>Pseudomonadati</taxon>
        <taxon>Spirochaetota</taxon>
        <taxon>Spirochaetia</taxon>
        <taxon>Spirochaetales</taxon>
        <taxon>Treponemataceae</taxon>
        <taxon>Treponema</taxon>
    </lineage>
</organism>
<evidence type="ECO:0000313" key="1">
    <source>
        <dbReference type="EMBL" id="MBU3849858.1"/>
    </source>
</evidence>
<reference evidence="1" key="1">
    <citation type="journal article" date="2021" name="PeerJ">
        <title>Extensive microbial diversity within the chicken gut microbiome revealed by metagenomics and culture.</title>
        <authorList>
            <person name="Gilroy R."/>
            <person name="Ravi A."/>
            <person name="Getino M."/>
            <person name="Pursley I."/>
            <person name="Horton D.L."/>
            <person name="Alikhan N.F."/>
            <person name="Baker D."/>
            <person name="Gharbi K."/>
            <person name="Hall N."/>
            <person name="Watson M."/>
            <person name="Adriaenssens E.M."/>
            <person name="Foster-Nyarko E."/>
            <person name="Jarju S."/>
            <person name="Secka A."/>
            <person name="Antonio M."/>
            <person name="Oren A."/>
            <person name="Chaudhuri R.R."/>
            <person name="La Ragione R."/>
            <person name="Hildebrand F."/>
            <person name="Pallen M.J."/>
        </authorList>
    </citation>
    <scope>NUCLEOTIDE SEQUENCE</scope>
    <source>
        <strain evidence="1">Gambia15-2214</strain>
    </source>
</reference>
<accession>A0A9E2P0H2</accession>
<sequence>MSEKKFDTIVVKVDSKTKKQLEQVAAVQRTSVSSIVRDSISDYLQKDITWQGQMQASMEVLRRQIERLNQIINLFIDFWLFWTEYYFAYTKPFGDMDEQQKKLLIRQGKNRTDMMVEAFKIRMKEKKPGFVEKFVSDYIVQDKAEV</sequence>
<dbReference type="AlphaFoldDB" id="A0A9E2P0H2"/>
<name>A0A9E2P0H2_9SPIR</name>
<comment type="caution">
    <text evidence="1">The sequence shown here is derived from an EMBL/GenBank/DDBJ whole genome shotgun (WGS) entry which is preliminary data.</text>
</comment>
<gene>
    <name evidence="1" type="ORF">IAA16_04765</name>
</gene>
<evidence type="ECO:0000313" key="2">
    <source>
        <dbReference type="Proteomes" id="UP000823914"/>
    </source>
</evidence>
<reference evidence="1" key="2">
    <citation type="submission" date="2021-04" db="EMBL/GenBank/DDBJ databases">
        <authorList>
            <person name="Gilroy R."/>
        </authorList>
    </citation>
    <scope>NUCLEOTIDE SEQUENCE</scope>
    <source>
        <strain evidence="1">Gambia15-2214</strain>
    </source>
</reference>
<proteinExistence type="predicted"/>
<protein>
    <submittedName>
        <fullName evidence="1">Ribbon-helix-helix domain-containing protein</fullName>
    </submittedName>
</protein>